<keyword evidence="3" id="KW-0812">Transmembrane</keyword>
<feature type="region of interest" description="Disordered" evidence="2">
    <location>
        <begin position="622"/>
        <end position="662"/>
    </location>
</feature>
<sequence length="1508" mass="167407">MILRDALADLIEDRPSPDLDRRLSEDAAMVGRFDFTADSARVVLVLREEYLARLERWRKIIPSLLRNRQELRLLDGPRALEAVTGPARIGRAPGHPGLVTNEVGAAIVRAVSNVSEDTPLEDIEAVPPLLSLLCRELNERRLSDAQDVLDPASAVIDLDLVRGSRSEILNRFYTDCFADLPDDVRIILEEDLLSPGGYRESPSYDSLAVRLKQHGIDEHDRVLAILVERRLITAEERNGHRRVELTHDVLAPIVRASRDEREQHEEKLAAEKRALESEQAQKKAEDEKLKAQRSEALLRRRYFHSIVFAACASVLFLVTVYFYSLSTSARKAADNEKNKAIVASDQLNLMRQNALQLAKSQAIGKTGLEAISAWAVAVQIKPDDDEAFVQLLDATLDTPFTLPARLWTGGTVPSFKSMLERKVTVDADQRHFAVISNGVAVIRNTDHLAAEAVTFPIPAEFHSAIFRLGKQGRRLVALQITNKNQTIDAAAPPVGERSQYGDSATTRMWIADYENGNPVPHTRTFDLDLKIRKPVNALGEANVQLSPTGKWLVAANTEIGSFIIDENGQILPPLDLPPIPSDIQQAVFHPTDAMLVVKTPYQRCMLWQPDISDWKWIESPPSSASPSLKAQVAAPQPSVDDNGPSKTGYPPPNSSEQPIPAAQYPSPQQLAQAYYQQHQAYQAYQQQQAVQAYYSQYRAYQAYQQQAVLAYSQQLQTIPSYDTETQQQAQFSPDGEWLIKTSNSQKLRFWNSIDLLNLPASNYELNLTTPFFSSSPGLPSTMAWVFPHRSKDDNNILHRSSVIFGESQSNIPGAWLTQFYSSGSARTLASVLNLEQRFCEVDQTRRWALLSSAVVRDLAGPSKLDYSSTSLGAEDYIRPDYDIATGYFVNREGISYLRQISNIGIVAEFALEPNRRLYPELISLGKGQRTGWLTSNGQCLMVLDEVNNTIHATDIATGQPLPNLQTITLDQNYQPVTICHQRWFVASTSGEILTVRVWDLQTGKAHSPAVSLPDDAVGDLNSKTLGLDSSGDFIYCIFGKSGDDETTLYRWKIAEGTSWEPVKHLPPEEDMDLGQCMAIIKSTGDKPAFSLFNLTTQTKVPLPLSNDLDASSGPHLRFHLSSDHQRLTCVSSHQSGFLNITVCILKNNKWEASPAQTVVDTVGLDQLSAITVSDDGKYLAIHDTAELCVWRLGNNPSYRTPLPKLSWVKTWAKDQFSGMAFIPGSSRLSISTSELIRTVDVKEWDFNTTPEERKAFVEAVTSFHTSNALVKNAELASDFVSPGNEVWNRYGPGNSQSEIKAGSKLAGILAWLLNREKRLPNPFAKQDLRELAQVAGESDKLNILEQILQVAPSDPTVLAKWQDLNRPKTIYPSLIRFDGRYASASASLPMQVTMAINAANHIQGKPYVRGAGHTNIEDRAYDSSSSVSYTLIKAGLLKSPITSAGFAKYGQAGEGRFITVWVKPGEHVFMTVCGLRLDTSGDSASEGPRWRTQSRSYEGFTPRHPFGF</sequence>
<gene>
    <name evidence="4" type="ORF">HNQ64_001550</name>
</gene>
<keyword evidence="3" id="KW-1133">Transmembrane helix</keyword>
<evidence type="ECO:0000256" key="2">
    <source>
        <dbReference type="SAM" id="MobiDB-lite"/>
    </source>
</evidence>
<organism evidence="4 5">
    <name type="scientific">Prosthecobacter dejongeii</name>
    <dbReference type="NCBI Taxonomy" id="48465"/>
    <lineage>
        <taxon>Bacteria</taxon>
        <taxon>Pseudomonadati</taxon>
        <taxon>Verrucomicrobiota</taxon>
        <taxon>Verrucomicrobiia</taxon>
        <taxon>Verrucomicrobiales</taxon>
        <taxon>Verrucomicrobiaceae</taxon>
        <taxon>Prosthecobacter</taxon>
    </lineage>
</organism>
<keyword evidence="1" id="KW-0175">Coiled coil</keyword>
<name>A0A7W8DPD3_9BACT</name>
<evidence type="ECO:0008006" key="6">
    <source>
        <dbReference type="Google" id="ProtNLM"/>
    </source>
</evidence>
<accession>A0A7W8DPD3</accession>
<feature type="region of interest" description="Disordered" evidence="2">
    <location>
        <begin position="1481"/>
        <end position="1508"/>
    </location>
</feature>
<proteinExistence type="predicted"/>
<keyword evidence="3" id="KW-0472">Membrane</keyword>
<comment type="caution">
    <text evidence="4">The sequence shown here is derived from an EMBL/GenBank/DDBJ whole genome shotgun (WGS) entry which is preliminary data.</text>
</comment>
<reference evidence="4 5" key="1">
    <citation type="submission" date="2020-08" db="EMBL/GenBank/DDBJ databases">
        <title>Genomic Encyclopedia of Type Strains, Phase IV (KMG-IV): sequencing the most valuable type-strain genomes for metagenomic binning, comparative biology and taxonomic classification.</title>
        <authorList>
            <person name="Goeker M."/>
        </authorList>
    </citation>
    <scope>NUCLEOTIDE SEQUENCE [LARGE SCALE GENOMIC DNA]</scope>
    <source>
        <strain evidence="4 5">DSM 12251</strain>
    </source>
</reference>
<evidence type="ECO:0000313" key="4">
    <source>
        <dbReference type="EMBL" id="MBB5037308.1"/>
    </source>
</evidence>
<feature type="coiled-coil region" evidence="1">
    <location>
        <begin position="254"/>
        <end position="297"/>
    </location>
</feature>
<dbReference type="SUPFAM" id="SSF82171">
    <property type="entry name" value="DPP6 N-terminal domain-like"/>
    <property type="match status" value="2"/>
</dbReference>
<keyword evidence="5" id="KW-1185">Reference proteome</keyword>
<dbReference type="EMBL" id="JACHIF010000002">
    <property type="protein sequence ID" value="MBB5037308.1"/>
    <property type="molecule type" value="Genomic_DNA"/>
</dbReference>
<dbReference type="Proteomes" id="UP000534294">
    <property type="component" value="Unassembled WGS sequence"/>
</dbReference>
<feature type="transmembrane region" description="Helical" evidence="3">
    <location>
        <begin position="302"/>
        <end position="323"/>
    </location>
</feature>
<evidence type="ECO:0000256" key="1">
    <source>
        <dbReference type="SAM" id="Coils"/>
    </source>
</evidence>
<evidence type="ECO:0000256" key="3">
    <source>
        <dbReference type="SAM" id="Phobius"/>
    </source>
</evidence>
<protein>
    <recommendedName>
        <fullName evidence="6">WD40 repeat</fullName>
    </recommendedName>
</protein>
<evidence type="ECO:0000313" key="5">
    <source>
        <dbReference type="Proteomes" id="UP000534294"/>
    </source>
</evidence>